<proteinExistence type="predicted"/>
<keyword evidence="3 9" id="KW-0812">Transmembrane</keyword>
<feature type="compositionally biased region" description="Basic and acidic residues" evidence="8">
    <location>
        <begin position="184"/>
        <end position="196"/>
    </location>
</feature>
<evidence type="ECO:0000256" key="1">
    <source>
        <dbReference type="ARBA" id="ARBA00004141"/>
    </source>
</evidence>
<feature type="domain" description="Cation efflux protein transmembrane" evidence="10">
    <location>
        <begin position="28"/>
        <end position="262"/>
    </location>
</feature>
<evidence type="ECO:0000256" key="5">
    <source>
        <dbReference type="ARBA" id="ARBA00022989"/>
    </source>
</evidence>
<dbReference type="InterPro" id="IPR045316">
    <property type="entry name" value="Msc2-like"/>
</dbReference>
<evidence type="ECO:0000256" key="3">
    <source>
        <dbReference type="ARBA" id="ARBA00022692"/>
    </source>
</evidence>
<keyword evidence="6" id="KW-0406">Ion transport</keyword>
<evidence type="ECO:0000256" key="2">
    <source>
        <dbReference type="ARBA" id="ARBA00022448"/>
    </source>
</evidence>
<dbReference type="GO" id="GO:0006882">
    <property type="term" value="P:intracellular zinc ion homeostasis"/>
    <property type="evidence" value="ECO:0007669"/>
    <property type="project" value="InterPro"/>
</dbReference>
<dbReference type="GO" id="GO:0016020">
    <property type="term" value="C:membrane"/>
    <property type="evidence" value="ECO:0007669"/>
    <property type="project" value="UniProtKB-SubCell"/>
</dbReference>
<feature type="transmembrane region" description="Helical" evidence="9">
    <location>
        <begin position="124"/>
        <end position="147"/>
    </location>
</feature>
<comment type="subcellular location">
    <subcellularLocation>
        <location evidence="1">Membrane</location>
        <topology evidence="1">Multi-pass membrane protein</topology>
    </subcellularLocation>
</comment>
<evidence type="ECO:0000256" key="9">
    <source>
        <dbReference type="SAM" id="Phobius"/>
    </source>
</evidence>
<dbReference type="InterPro" id="IPR002524">
    <property type="entry name" value="Cation_efflux"/>
</dbReference>
<evidence type="ECO:0000259" key="10">
    <source>
        <dbReference type="Pfam" id="PF01545"/>
    </source>
</evidence>
<feature type="transmembrane region" description="Helical" evidence="9">
    <location>
        <begin position="205"/>
        <end position="231"/>
    </location>
</feature>
<keyword evidence="4" id="KW-0864">Zinc transport</keyword>
<feature type="region of interest" description="Disordered" evidence="8">
    <location>
        <begin position="155"/>
        <end position="196"/>
    </location>
</feature>
<accession>A0A6M4YBL2</accession>
<evidence type="ECO:0000313" key="11">
    <source>
        <dbReference type="EMBL" id="QJT20682.1"/>
    </source>
</evidence>
<dbReference type="RefSeq" id="WP_171275457.1">
    <property type="nucleotide sequence ID" value="NZ_CAWPJG010000001.1"/>
</dbReference>
<dbReference type="AlphaFoldDB" id="A0A6M4YBL2"/>
<organism evidence="11 12">
    <name type="scientific">Aeromonas media</name>
    <dbReference type="NCBI Taxonomy" id="651"/>
    <lineage>
        <taxon>Bacteria</taxon>
        <taxon>Pseudomonadati</taxon>
        <taxon>Pseudomonadota</taxon>
        <taxon>Gammaproteobacteria</taxon>
        <taxon>Aeromonadales</taxon>
        <taxon>Aeromonadaceae</taxon>
        <taxon>Aeromonas</taxon>
    </lineage>
</organism>
<protein>
    <submittedName>
        <fullName evidence="11">Cation transporter</fullName>
    </submittedName>
</protein>
<keyword evidence="7 9" id="KW-0472">Membrane</keyword>
<sequence>MSSLLSFHCHQPVVHEGNPLAERKTRWAVLLTLIMMVAEIGGGWFYNSMALLADGWHMSSHALALGLSVVAYRAARHFARDHRFSFGTWKIEVLGGFSSALLLVGVAGLMLFESVARLLDPSPIHYQQAIGIALLGLLVNLACAWLLRDDQGHHHGHAHHHDHDHDHDHHHGHAHHHDHHDHHQGHDHDAHPHDHGHQDLNLRAAYLHVLADAATSVLAIIALVGGMLWGADWLDPLMGIVGAVLVAVWARGLLRDTGRVLLDAEMDAPLVAEIREVIAELPDAEIRDLHVWRVGQVQYAAVLSLRMAVPVPAQAIRERLAIHEELVHLTIEIAQG</sequence>
<reference evidence="11 12" key="1">
    <citation type="submission" date="2019-03" db="EMBL/GenBank/DDBJ databases">
        <title>Novel transposon Tn6433 accelerates the dissemination of tet(E) in Aeromonas from aerobic biofilm under oxytetracycline stress.</title>
        <authorList>
            <person name="Shi Y."/>
            <person name="Tian Z."/>
            <person name="Zhang Y."/>
            <person name="Zhang H."/>
            <person name="Yang M."/>
        </authorList>
    </citation>
    <scope>NUCLEOTIDE SEQUENCE [LARGE SCALE GENOMIC DNA]</scope>
    <source>
        <strain evidence="11 12">T0.1-19</strain>
    </source>
</reference>
<name>A0A6M4YBL2_AERME</name>
<dbReference type="NCBIfam" id="TIGR01297">
    <property type="entry name" value="CDF"/>
    <property type="match status" value="1"/>
</dbReference>
<dbReference type="GO" id="GO:0005385">
    <property type="term" value="F:zinc ion transmembrane transporter activity"/>
    <property type="evidence" value="ECO:0007669"/>
    <property type="project" value="InterPro"/>
</dbReference>
<keyword evidence="2" id="KW-0813">Transport</keyword>
<feature type="compositionally biased region" description="Basic residues" evidence="8">
    <location>
        <begin position="170"/>
        <end position="183"/>
    </location>
</feature>
<dbReference type="EMBL" id="CP038441">
    <property type="protein sequence ID" value="QJT20682.1"/>
    <property type="molecule type" value="Genomic_DNA"/>
</dbReference>
<dbReference type="InterPro" id="IPR027469">
    <property type="entry name" value="Cation_efflux_TMD_sf"/>
</dbReference>
<dbReference type="InterPro" id="IPR058533">
    <property type="entry name" value="Cation_efflux_TM"/>
</dbReference>
<feature type="transmembrane region" description="Helical" evidence="9">
    <location>
        <begin position="237"/>
        <end position="254"/>
    </location>
</feature>
<dbReference type="Pfam" id="PF01545">
    <property type="entry name" value="Cation_efflux"/>
    <property type="match status" value="1"/>
</dbReference>
<evidence type="ECO:0000256" key="6">
    <source>
        <dbReference type="ARBA" id="ARBA00023065"/>
    </source>
</evidence>
<keyword evidence="4" id="KW-0862">Zinc</keyword>
<evidence type="ECO:0000313" key="12">
    <source>
        <dbReference type="Proteomes" id="UP000501427"/>
    </source>
</evidence>
<dbReference type="PANTHER" id="PTHR45755:SF4">
    <property type="entry name" value="ZINC TRANSPORTER 7"/>
    <property type="match status" value="1"/>
</dbReference>
<dbReference type="Proteomes" id="UP000501427">
    <property type="component" value="Chromosome"/>
</dbReference>
<dbReference type="SUPFAM" id="SSF161111">
    <property type="entry name" value="Cation efflux protein transmembrane domain-like"/>
    <property type="match status" value="1"/>
</dbReference>
<feature type="transmembrane region" description="Helical" evidence="9">
    <location>
        <begin position="27"/>
        <end position="46"/>
    </location>
</feature>
<evidence type="ECO:0000256" key="7">
    <source>
        <dbReference type="ARBA" id="ARBA00023136"/>
    </source>
</evidence>
<gene>
    <name evidence="11" type="ORF">E4184_03805</name>
</gene>
<feature type="transmembrane region" description="Helical" evidence="9">
    <location>
        <begin position="58"/>
        <end position="79"/>
    </location>
</feature>
<keyword evidence="5 9" id="KW-1133">Transmembrane helix</keyword>
<evidence type="ECO:0000256" key="4">
    <source>
        <dbReference type="ARBA" id="ARBA00022906"/>
    </source>
</evidence>
<evidence type="ECO:0000256" key="8">
    <source>
        <dbReference type="SAM" id="MobiDB-lite"/>
    </source>
</evidence>
<dbReference type="Gene3D" id="1.20.1510.10">
    <property type="entry name" value="Cation efflux protein transmembrane domain"/>
    <property type="match status" value="1"/>
</dbReference>
<dbReference type="PANTHER" id="PTHR45755">
    <property type="match status" value="1"/>
</dbReference>
<feature type="transmembrane region" description="Helical" evidence="9">
    <location>
        <begin position="91"/>
        <end position="112"/>
    </location>
</feature>